<feature type="region of interest" description="Disordered" evidence="4">
    <location>
        <begin position="43"/>
        <end position="78"/>
    </location>
</feature>
<dbReference type="Gene3D" id="3.30.2350.10">
    <property type="entry name" value="Pseudouridine synthase"/>
    <property type="match status" value="1"/>
</dbReference>
<dbReference type="OMA" id="QTYCKGR"/>
<evidence type="ECO:0000256" key="3">
    <source>
        <dbReference type="RuleBase" id="RU362028"/>
    </source>
</evidence>
<dbReference type="InterPro" id="IPR006225">
    <property type="entry name" value="PsdUridine_synth_RluC/D"/>
</dbReference>
<dbReference type="FunCoup" id="A0A6P6YF29">
    <property type="interactions" value="1293"/>
</dbReference>
<dbReference type="GO" id="GO:0003723">
    <property type="term" value="F:RNA binding"/>
    <property type="evidence" value="ECO:0007669"/>
    <property type="project" value="UniProtKB-KW"/>
</dbReference>
<dbReference type="RefSeq" id="XP_027203496.1">
    <property type="nucleotide sequence ID" value="XM_027347695.1"/>
</dbReference>
<evidence type="ECO:0000313" key="7">
    <source>
        <dbReference type="RefSeq" id="XP_027203496.1"/>
    </source>
</evidence>
<dbReference type="EC" id="5.4.99.-" evidence="3"/>
<name>A0A6P6YF29_DERPT</name>
<dbReference type="PANTHER" id="PTHR21600:SF40">
    <property type="entry name" value="PSEUDOURIDYLATE SYNTHASE RPUSD2"/>
    <property type="match status" value="1"/>
</dbReference>
<dbReference type="InterPro" id="IPR050188">
    <property type="entry name" value="RluA_PseudoU_synthase"/>
</dbReference>
<dbReference type="OrthoDB" id="424794at2759"/>
<feature type="compositionally biased region" description="Basic and acidic residues" evidence="4">
    <location>
        <begin position="52"/>
        <end position="69"/>
    </location>
</feature>
<dbReference type="GO" id="GO:0000455">
    <property type="term" value="P:enzyme-directed rRNA pseudouridine synthesis"/>
    <property type="evidence" value="ECO:0007669"/>
    <property type="project" value="TreeGrafter"/>
</dbReference>
<evidence type="ECO:0000256" key="2">
    <source>
        <dbReference type="PROSITE-ProRule" id="PRU00182"/>
    </source>
</evidence>
<dbReference type="KEGG" id="dpte:113797335"/>
<dbReference type="PANTHER" id="PTHR21600">
    <property type="entry name" value="MITOCHONDRIAL RNA PSEUDOURIDINE SYNTHASE"/>
    <property type="match status" value="1"/>
</dbReference>
<dbReference type="InParanoid" id="A0A6P6YF29"/>
<reference evidence="7" key="1">
    <citation type="submission" date="2025-08" db="UniProtKB">
        <authorList>
            <consortium name="RefSeq"/>
        </authorList>
    </citation>
    <scope>IDENTIFICATION</scope>
    <source>
        <strain evidence="7">Airmid</strain>
    </source>
</reference>
<dbReference type="GO" id="GO:0009982">
    <property type="term" value="F:pseudouridine synthase activity"/>
    <property type="evidence" value="ECO:0007669"/>
    <property type="project" value="InterPro"/>
</dbReference>
<feature type="active site" evidence="1">
    <location>
        <position position="234"/>
    </location>
</feature>
<keyword evidence="3" id="KW-0413">Isomerase</keyword>
<keyword evidence="2" id="KW-0694">RNA-binding</keyword>
<evidence type="ECO:0000256" key="4">
    <source>
        <dbReference type="SAM" id="MobiDB-lite"/>
    </source>
</evidence>
<comment type="function">
    <text evidence="3">Responsible for synthesis of pseudouridine from uracil.</text>
</comment>
<feature type="domain" description="Pseudouridine synthase RsuA/RluA-like" evidence="5">
    <location>
        <begin position="191"/>
        <end position="337"/>
    </location>
</feature>
<dbReference type="SUPFAM" id="SSF55120">
    <property type="entry name" value="Pseudouridine synthase"/>
    <property type="match status" value="1"/>
</dbReference>
<dbReference type="InterPro" id="IPR006224">
    <property type="entry name" value="PsdUridine_synth_RluA-like_CS"/>
</dbReference>
<comment type="catalytic activity">
    <reaction evidence="3">
        <text>a uridine in RNA = a pseudouridine in RNA</text>
        <dbReference type="Rhea" id="RHEA:48348"/>
        <dbReference type="Rhea" id="RHEA-COMP:12068"/>
        <dbReference type="Rhea" id="RHEA-COMP:12069"/>
        <dbReference type="ChEBI" id="CHEBI:65314"/>
        <dbReference type="ChEBI" id="CHEBI:65315"/>
    </reaction>
</comment>
<dbReference type="InterPro" id="IPR020103">
    <property type="entry name" value="PsdUridine_synth_cat_dom_sf"/>
</dbReference>
<dbReference type="CTD" id="34440"/>
<evidence type="ECO:0000256" key="1">
    <source>
        <dbReference type="PIRSR" id="PIRSR606225-1"/>
    </source>
</evidence>
<dbReference type="InterPro" id="IPR006145">
    <property type="entry name" value="PsdUridine_synth_RsuA/RluA"/>
</dbReference>
<dbReference type="CDD" id="cd02557">
    <property type="entry name" value="PseudoU_synth_ScRIB2"/>
    <property type="match status" value="1"/>
</dbReference>
<evidence type="ECO:0000313" key="6">
    <source>
        <dbReference type="Proteomes" id="UP000515146"/>
    </source>
</evidence>
<accession>A0A6P6YF29</accession>
<sequence length="495" mass="57929">MIINHSCHQSPWNLIKYFIFRRNNIASMNTTVKRKTLEDCDDNNGDGVDTEIVPKEPTSEIQPKIDNHQQRPVSKKSRTAKIDLPKESLDVSNYYIENGNRKVYPYYYTYHSYCKGRWLGKTLGDLFADEFRRLTPEILTKKIEKGLLKVNGQPVSLDYQLKDNDFITHRIHRHEFPVLAAPIPIIHSDEQLLVIDKPPSLPVHACGKFRLNSIISVLEKENKIQDLHLLHRLDRLTSGIMIIARTKACAQKLHEQMRNREMHKEYLCRVEGYFPDGTIECDQPIETLDHKIGICIVSTNGKPSQTKFQRLNYNGKSSTVLAQPLTGRMHQIRVHLQYLGYPIVNDNFYNNTVVFGRKKGCQGDMDGKTREQILQDLESEHSKSIYYVDNDDNQSEDQNQQQQKQDRINDERNKYALKALEHYTSQPIWNDLKINYQFDAEKYIKDPDCNECRNEMIDPVAYEQLIYLHALKYQGKDWSFETQIPVWAKDTWTYD</sequence>
<gene>
    <name evidence="7" type="primary">LOC113797335</name>
</gene>
<dbReference type="PROSITE" id="PS01129">
    <property type="entry name" value="PSI_RLU"/>
    <property type="match status" value="1"/>
</dbReference>
<dbReference type="Pfam" id="PF00849">
    <property type="entry name" value="PseudoU_synth_2"/>
    <property type="match status" value="1"/>
</dbReference>
<dbReference type="PROSITE" id="PS50889">
    <property type="entry name" value="S4"/>
    <property type="match status" value="1"/>
</dbReference>
<dbReference type="NCBIfam" id="TIGR00005">
    <property type="entry name" value="rluA_subfam"/>
    <property type="match status" value="1"/>
</dbReference>
<dbReference type="AlphaFoldDB" id="A0A6P6YF29"/>
<protein>
    <recommendedName>
        <fullName evidence="3">Pseudouridine synthase</fullName>
        <ecNumber evidence="3">5.4.99.-</ecNumber>
    </recommendedName>
</protein>
<proteinExistence type="inferred from homology"/>
<keyword evidence="6" id="KW-1185">Reference proteome</keyword>
<dbReference type="Proteomes" id="UP000515146">
    <property type="component" value="Unplaced"/>
</dbReference>
<organism evidence="6 7">
    <name type="scientific">Dermatophagoides pteronyssinus</name>
    <name type="common">European house dust mite</name>
    <dbReference type="NCBI Taxonomy" id="6956"/>
    <lineage>
        <taxon>Eukaryota</taxon>
        <taxon>Metazoa</taxon>
        <taxon>Ecdysozoa</taxon>
        <taxon>Arthropoda</taxon>
        <taxon>Chelicerata</taxon>
        <taxon>Arachnida</taxon>
        <taxon>Acari</taxon>
        <taxon>Acariformes</taxon>
        <taxon>Sarcoptiformes</taxon>
        <taxon>Astigmata</taxon>
        <taxon>Psoroptidia</taxon>
        <taxon>Analgoidea</taxon>
        <taxon>Pyroglyphidae</taxon>
        <taxon>Dermatophagoidinae</taxon>
        <taxon>Dermatophagoides</taxon>
    </lineage>
</organism>
<evidence type="ECO:0000259" key="5">
    <source>
        <dbReference type="Pfam" id="PF00849"/>
    </source>
</evidence>
<comment type="similarity">
    <text evidence="3">Belongs to the pseudouridine synthase RluA family.</text>
</comment>